<organism evidence="1 2">
    <name type="scientific">Prevotella herbatica</name>
    <dbReference type="NCBI Taxonomy" id="2801997"/>
    <lineage>
        <taxon>Bacteria</taxon>
        <taxon>Pseudomonadati</taxon>
        <taxon>Bacteroidota</taxon>
        <taxon>Bacteroidia</taxon>
        <taxon>Bacteroidales</taxon>
        <taxon>Prevotellaceae</taxon>
        <taxon>Prevotella</taxon>
    </lineage>
</organism>
<gene>
    <name evidence="1" type="ORF">prwr041_00060</name>
</gene>
<sequence length="312" mass="36312">MKHLYIIGNGFDRHHNMNTSYLQFREWLGEKRPDVLNNINQLFDYNDDEWWQEFESNLATAITSELVQNEVIDNYPDLGSDNFHDADWYDAEYAVENRLSEVYSDIREAFNQWVSELEMGDKGRKIKLITDDATYITFNYTATLETLYSIDEKKILHIHGKASTGDELVLGHGVSEKDIEDMLEKDYPTDKEEGDDYVTQRAKYAAIDGVYNQRKKTQDIINRHEDWFASLKDVTNLYFYGHSFGEVDDPYFRKILSVVNKNNVQIEVSDYNSDNKSSIDNFMKSEGIGTKQYTIVDLNDKLLKSSLNSSIN</sequence>
<accession>A0ABM7NUQ0</accession>
<reference evidence="1 2" key="1">
    <citation type="journal article" date="2022" name="Int. J. Syst. Evol. Microbiol.">
        <title>Prevotella herbatica sp. nov., a plant polysaccharide-decomposing anaerobic bacterium isolated from a methanogenic reactor.</title>
        <authorList>
            <person name="Uek A."/>
            <person name="Tonouchi A."/>
            <person name="Kaku N."/>
            <person name="Ueki K."/>
        </authorList>
    </citation>
    <scope>NUCLEOTIDE SEQUENCE [LARGE SCALE GENOMIC DNA]</scope>
    <source>
        <strain evidence="1 2">WR041</strain>
    </source>
</reference>
<name>A0ABM7NUQ0_9BACT</name>
<dbReference type="InterPro" id="IPR025935">
    <property type="entry name" value="AbiH"/>
</dbReference>
<evidence type="ECO:0000313" key="2">
    <source>
        <dbReference type="Proteomes" id="UP001319045"/>
    </source>
</evidence>
<dbReference type="Pfam" id="PF14253">
    <property type="entry name" value="AbiH"/>
    <property type="match status" value="1"/>
</dbReference>
<protein>
    <submittedName>
        <fullName evidence="1">Bacteriophage abortive infection AbiH family protein</fullName>
    </submittedName>
</protein>
<proteinExistence type="predicted"/>
<evidence type="ECO:0000313" key="1">
    <source>
        <dbReference type="EMBL" id="BCS84113.1"/>
    </source>
</evidence>
<dbReference type="Proteomes" id="UP001319045">
    <property type="component" value="Chromosome"/>
</dbReference>
<keyword evidence="2" id="KW-1185">Reference proteome</keyword>
<dbReference type="EMBL" id="AP024484">
    <property type="protein sequence ID" value="BCS84113.1"/>
    <property type="molecule type" value="Genomic_DNA"/>
</dbReference>
<dbReference type="RefSeq" id="WP_207154318.1">
    <property type="nucleotide sequence ID" value="NZ_AP024484.1"/>
</dbReference>